<keyword evidence="1" id="KW-0812">Transmembrane</keyword>
<dbReference type="AlphaFoldDB" id="A0A077JBJ2"/>
<evidence type="ECO:0000313" key="2">
    <source>
        <dbReference type="EMBL" id="BAP16534.1"/>
    </source>
</evidence>
<dbReference type="InterPro" id="IPR013901">
    <property type="entry name" value="Anthrone_oxy"/>
</dbReference>
<sequence length="148" mass="16105">MNTETKLTLLGTAFAGIFSGAALYINVVEHPARLSCGEDIAHKQWAPSYNRAKTMQASLAFLGGLVGVINYIKNKNKLTLWAGALLFSVIPFTFLATMPTNKILLDSGHSFSTNVKTELLTKWGKLHAVRTVASLVSFGIFLYALAKK</sequence>
<protein>
    <recommendedName>
        <fullName evidence="3">DUF1772 domain-containing protein</fullName>
    </recommendedName>
</protein>
<dbReference type="PANTHER" id="PTHR36535:SF1">
    <property type="entry name" value="DUF1772 DOMAIN-CONTAINING PROTEIN"/>
    <property type="match status" value="1"/>
</dbReference>
<name>A0A077JBJ2_PARCA</name>
<dbReference type="Pfam" id="PF08592">
    <property type="entry name" value="Anthrone_oxy"/>
    <property type="match status" value="1"/>
</dbReference>
<feature type="transmembrane region" description="Helical" evidence="1">
    <location>
        <begin position="55"/>
        <end position="72"/>
    </location>
</feature>
<reference evidence="2" key="1">
    <citation type="journal article" date="2014" name="Eukaryot. Cell">
        <title>Identification of Two Nickel Ion-Induced Genes, NCI16 and PcGST1, in Paramecium caudatum.</title>
        <authorList>
            <person name="Takenaka Y."/>
            <person name="Haga N."/>
            <person name="Inoue I."/>
            <person name="Nakano T."/>
            <person name="Ikeda M."/>
            <person name="Katayama S."/>
            <person name="Awata T."/>
        </authorList>
    </citation>
    <scope>NUCLEOTIDE SEQUENCE</scope>
    <source>
        <strain evidence="2">BW6-1</strain>
    </source>
</reference>
<gene>
    <name evidence="2" type="primary">NCI16</name>
</gene>
<evidence type="ECO:0008006" key="3">
    <source>
        <dbReference type="Google" id="ProtNLM"/>
    </source>
</evidence>
<feature type="transmembrane region" description="Helical" evidence="1">
    <location>
        <begin position="128"/>
        <end position="146"/>
    </location>
</feature>
<dbReference type="EMBL" id="AB921148">
    <property type="protein sequence ID" value="BAP16534.1"/>
    <property type="molecule type" value="Genomic_DNA"/>
</dbReference>
<evidence type="ECO:0000256" key="1">
    <source>
        <dbReference type="SAM" id="Phobius"/>
    </source>
</evidence>
<feature type="transmembrane region" description="Helical" evidence="1">
    <location>
        <begin position="7"/>
        <end position="25"/>
    </location>
</feature>
<keyword evidence="1" id="KW-0472">Membrane</keyword>
<dbReference type="PANTHER" id="PTHR36535">
    <property type="entry name" value="YALI0E30327P"/>
    <property type="match status" value="1"/>
</dbReference>
<organism evidence="2">
    <name type="scientific">Paramecium caudatum</name>
    <dbReference type="NCBI Taxonomy" id="5885"/>
    <lineage>
        <taxon>Eukaryota</taxon>
        <taxon>Sar</taxon>
        <taxon>Alveolata</taxon>
        <taxon>Ciliophora</taxon>
        <taxon>Intramacronucleata</taxon>
        <taxon>Oligohymenophorea</taxon>
        <taxon>Peniculida</taxon>
        <taxon>Parameciidae</taxon>
        <taxon>Paramecium</taxon>
    </lineage>
</organism>
<keyword evidence="1" id="KW-1133">Transmembrane helix</keyword>
<feature type="transmembrane region" description="Helical" evidence="1">
    <location>
        <begin position="79"/>
        <end position="98"/>
    </location>
</feature>
<accession>A0A077JBJ2</accession>
<proteinExistence type="predicted"/>